<protein>
    <submittedName>
        <fullName evidence="6">Conjugal transfer protein TraR</fullName>
    </submittedName>
</protein>
<dbReference type="InterPro" id="IPR020458">
    <property type="entry name" value="Znf_DskA_TraR_CS"/>
</dbReference>
<evidence type="ECO:0000313" key="7">
    <source>
        <dbReference type="Proteomes" id="UP000015350"/>
    </source>
</evidence>
<evidence type="ECO:0000256" key="3">
    <source>
        <dbReference type="ARBA" id="ARBA00022833"/>
    </source>
</evidence>
<evidence type="ECO:0000256" key="4">
    <source>
        <dbReference type="PROSITE-ProRule" id="PRU00510"/>
    </source>
</evidence>
<dbReference type="PANTHER" id="PTHR38777:SF1">
    <property type="entry name" value="DNAK SUPPRESSOR PROTEIN"/>
    <property type="match status" value="1"/>
</dbReference>
<sequence>MADTIDKAQEVAEMHRLAALSRLPPTPSPRPVSAECEECGETITEARRRAVPHTTLCADCAAEAEAQARRRSLTGGH</sequence>
<accession>S9TQT2</accession>
<dbReference type="PROSITE" id="PS01102">
    <property type="entry name" value="ZF_DKSA_1"/>
    <property type="match status" value="1"/>
</dbReference>
<keyword evidence="3" id="KW-0862">Zinc</keyword>
<organism evidence="6 7">
    <name type="scientific">Magnetospirillum fulvum MGU-K5</name>
    <dbReference type="NCBI Taxonomy" id="1316936"/>
    <lineage>
        <taxon>Bacteria</taxon>
        <taxon>Pseudomonadati</taxon>
        <taxon>Pseudomonadota</taxon>
        <taxon>Alphaproteobacteria</taxon>
        <taxon>Rhodospirillales</taxon>
        <taxon>Rhodospirillaceae</taxon>
        <taxon>Magnetospirillum</taxon>
    </lineage>
</organism>
<proteinExistence type="predicted"/>
<evidence type="ECO:0000256" key="2">
    <source>
        <dbReference type="ARBA" id="ARBA00022771"/>
    </source>
</evidence>
<dbReference type="Proteomes" id="UP000015350">
    <property type="component" value="Unassembled WGS sequence"/>
</dbReference>
<dbReference type="SUPFAM" id="SSF57716">
    <property type="entry name" value="Glucocorticoid receptor-like (DNA-binding domain)"/>
    <property type="match status" value="1"/>
</dbReference>
<dbReference type="STRING" id="1316936.K678_13568"/>
<keyword evidence="1" id="KW-0479">Metal-binding</keyword>
<keyword evidence="2" id="KW-0863">Zinc-finger</keyword>
<name>S9TQT2_MAGFU</name>
<reference evidence="6 7" key="1">
    <citation type="submission" date="2013-04" db="EMBL/GenBank/DDBJ databases">
        <authorList>
            <person name="Kuznetsov B."/>
            <person name="Ivanovsky R."/>
        </authorList>
    </citation>
    <scope>NUCLEOTIDE SEQUENCE [LARGE SCALE GENOMIC DNA]</scope>
    <source>
        <strain evidence="6 7">MGU-K5</strain>
    </source>
</reference>
<dbReference type="Gene3D" id="1.20.120.910">
    <property type="entry name" value="DksA, coiled-coil domain"/>
    <property type="match status" value="1"/>
</dbReference>
<feature type="domain" description="Zinc finger DksA/TraR C4-type" evidence="5">
    <location>
        <begin position="36"/>
        <end position="65"/>
    </location>
</feature>
<evidence type="ECO:0000313" key="6">
    <source>
        <dbReference type="EMBL" id="EPY00920.1"/>
    </source>
</evidence>
<dbReference type="InterPro" id="IPR000962">
    <property type="entry name" value="Znf_DskA_TraR"/>
</dbReference>
<dbReference type="GO" id="GO:1900378">
    <property type="term" value="P:positive regulation of secondary metabolite biosynthetic process"/>
    <property type="evidence" value="ECO:0007669"/>
    <property type="project" value="TreeGrafter"/>
</dbReference>
<gene>
    <name evidence="6" type="ORF">K678_13568</name>
</gene>
<feature type="zinc finger region" description="dksA C4-type" evidence="4">
    <location>
        <begin position="36"/>
        <end position="60"/>
    </location>
</feature>
<dbReference type="AlphaFoldDB" id="S9TQT2"/>
<dbReference type="GO" id="GO:0008270">
    <property type="term" value="F:zinc ion binding"/>
    <property type="evidence" value="ECO:0007669"/>
    <property type="project" value="UniProtKB-KW"/>
</dbReference>
<dbReference type="PROSITE" id="PS51128">
    <property type="entry name" value="ZF_DKSA_2"/>
    <property type="match status" value="1"/>
</dbReference>
<dbReference type="EMBL" id="AQPH01000060">
    <property type="protein sequence ID" value="EPY00920.1"/>
    <property type="molecule type" value="Genomic_DNA"/>
</dbReference>
<evidence type="ECO:0000256" key="1">
    <source>
        <dbReference type="ARBA" id="ARBA00022723"/>
    </source>
</evidence>
<dbReference type="Pfam" id="PF01258">
    <property type="entry name" value="zf-dskA_traR"/>
    <property type="match status" value="1"/>
</dbReference>
<comment type="caution">
    <text evidence="6">The sequence shown here is derived from an EMBL/GenBank/DDBJ whole genome shotgun (WGS) entry which is preliminary data.</text>
</comment>
<evidence type="ECO:0000259" key="5">
    <source>
        <dbReference type="Pfam" id="PF01258"/>
    </source>
</evidence>
<dbReference type="RefSeq" id="WP_021133012.1">
    <property type="nucleotide sequence ID" value="NZ_AQPH01000060.1"/>
</dbReference>
<dbReference type="PANTHER" id="PTHR38777">
    <property type="entry name" value="FELS-2 PROPHAGE PROTEIN"/>
    <property type="match status" value="1"/>
</dbReference>